<keyword evidence="5" id="KW-0547">Nucleotide-binding</keyword>
<evidence type="ECO:0000256" key="3">
    <source>
        <dbReference type="ARBA" id="ARBA00022553"/>
    </source>
</evidence>
<evidence type="ECO:0000256" key="5">
    <source>
        <dbReference type="ARBA" id="ARBA00022741"/>
    </source>
</evidence>
<keyword evidence="12" id="KW-1185">Reference proteome</keyword>
<dbReference type="Gene3D" id="3.30.450.20">
    <property type="entry name" value="PAS domain"/>
    <property type="match status" value="1"/>
</dbReference>
<keyword evidence="7" id="KW-0067">ATP-binding</keyword>
<comment type="caution">
    <text evidence="11">The sequence shown here is derived from an EMBL/GenBank/DDBJ whole genome shotgun (WGS) entry which is preliminary data.</text>
</comment>
<evidence type="ECO:0000259" key="9">
    <source>
        <dbReference type="PROSITE" id="PS50109"/>
    </source>
</evidence>
<gene>
    <name evidence="11" type="ORF">U473_12860</name>
</gene>
<protein>
    <recommendedName>
        <fullName evidence="2">histidine kinase</fullName>
        <ecNumber evidence="2">2.7.13.3</ecNumber>
    </recommendedName>
</protein>
<keyword evidence="3" id="KW-0597">Phosphoprotein</keyword>
<dbReference type="InterPro" id="IPR003661">
    <property type="entry name" value="HisK_dim/P_dom"/>
</dbReference>
<dbReference type="Pfam" id="PF13426">
    <property type="entry name" value="PAS_9"/>
    <property type="match status" value="1"/>
</dbReference>
<keyword evidence="4" id="KW-0808">Transferase</keyword>
<keyword evidence="6 11" id="KW-0418">Kinase</keyword>
<dbReference type="PROSITE" id="PS50113">
    <property type="entry name" value="PAC"/>
    <property type="match status" value="1"/>
</dbReference>
<accession>A0A135L7Z6</accession>
<dbReference type="InterPro" id="IPR000014">
    <property type="entry name" value="PAS"/>
</dbReference>
<dbReference type="InterPro" id="IPR003594">
    <property type="entry name" value="HATPase_dom"/>
</dbReference>
<evidence type="ECO:0000256" key="4">
    <source>
        <dbReference type="ARBA" id="ARBA00022679"/>
    </source>
</evidence>
<evidence type="ECO:0000256" key="8">
    <source>
        <dbReference type="ARBA" id="ARBA00023012"/>
    </source>
</evidence>
<dbReference type="InterPro" id="IPR004358">
    <property type="entry name" value="Sig_transdc_His_kin-like_C"/>
</dbReference>
<evidence type="ECO:0000313" key="11">
    <source>
        <dbReference type="EMBL" id="KXG45101.1"/>
    </source>
</evidence>
<dbReference type="EC" id="2.7.13.3" evidence="2"/>
<sequence>MYAIAFLDIHKERYPSLVSRFAENFVSDINIGLIVIDQSFHIVEISSLACKLLNVSKNEVVNKSIDEVFFDVPDEHRIVQRTLLNGITVKNQAIAWSSNQQKFDLLVDSNIIRDETGHIVGAYVIFKDVTNLRSLEQQVRQSDRLATIGQIAAGTAHEIRNPLTSIKGFLQILKTVLVKNQLNNEIEYTDIMLSEIERINKLVNEILLLSKPKDVIYQALDINTVLKQLYPIIQNEGLLHGIEVNYDLTESLPLVIADSELLKQVFLNVSKNGIEAMSEGGILNISTKIDEENKRVEIAIHDNGPGIPNYIADKIFEPFFTTKPTGTGLGLSICQKIIHDLGGSIRVSTKGFGTTFQISLPFH</sequence>
<dbReference type="GO" id="GO:0000155">
    <property type="term" value="F:phosphorelay sensor kinase activity"/>
    <property type="evidence" value="ECO:0007669"/>
    <property type="project" value="InterPro"/>
</dbReference>
<dbReference type="STRING" id="1413211.U473_12860"/>
<dbReference type="PROSITE" id="PS50109">
    <property type="entry name" value="HIS_KIN"/>
    <property type="match status" value="1"/>
</dbReference>
<dbReference type="Gene3D" id="3.30.565.10">
    <property type="entry name" value="Histidine kinase-like ATPase, C-terminal domain"/>
    <property type="match status" value="1"/>
</dbReference>
<dbReference type="SUPFAM" id="SSF47384">
    <property type="entry name" value="Homodimeric domain of signal transducing histidine kinase"/>
    <property type="match status" value="1"/>
</dbReference>
<dbReference type="NCBIfam" id="TIGR00229">
    <property type="entry name" value="sensory_box"/>
    <property type="match status" value="1"/>
</dbReference>
<dbReference type="InterPro" id="IPR036097">
    <property type="entry name" value="HisK_dim/P_sf"/>
</dbReference>
<keyword evidence="8" id="KW-0902">Two-component regulatory system</keyword>
<dbReference type="AlphaFoldDB" id="A0A135L7Z6"/>
<evidence type="ECO:0000259" key="10">
    <source>
        <dbReference type="PROSITE" id="PS50113"/>
    </source>
</evidence>
<feature type="domain" description="Histidine kinase" evidence="9">
    <location>
        <begin position="154"/>
        <end position="363"/>
    </location>
</feature>
<organism evidence="11 12">
    <name type="scientific">Tepidibacillus decaturensis</name>
    <dbReference type="NCBI Taxonomy" id="1413211"/>
    <lineage>
        <taxon>Bacteria</taxon>
        <taxon>Bacillati</taxon>
        <taxon>Bacillota</taxon>
        <taxon>Bacilli</taxon>
        <taxon>Bacillales</taxon>
        <taxon>Bacillaceae</taxon>
        <taxon>Tepidibacillus</taxon>
    </lineage>
</organism>
<evidence type="ECO:0000256" key="2">
    <source>
        <dbReference type="ARBA" id="ARBA00012438"/>
    </source>
</evidence>
<evidence type="ECO:0000256" key="1">
    <source>
        <dbReference type="ARBA" id="ARBA00000085"/>
    </source>
</evidence>
<reference evidence="11 12" key="1">
    <citation type="submission" date="2016-02" db="EMBL/GenBank/DDBJ databases">
        <title>Draft Genome for Tepidibacillus decaturensis nov. sp. Strain Z9, an Anaerobic, Moderately Thermophilic and Heterotrophic Bacterium from Deep Subsurface of the Illinois Basin, USA.</title>
        <authorList>
            <person name="Dong Y."/>
            <person name="Chang J.Y."/>
            <person name="Sanford R."/>
            <person name="Fouke B.W."/>
        </authorList>
    </citation>
    <scope>NUCLEOTIDE SEQUENCE [LARGE SCALE GENOMIC DNA]</scope>
    <source>
        <strain evidence="11 12">Z9</strain>
    </source>
</reference>
<dbReference type="InterPro" id="IPR036890">
    <property type="entry name" value="HATPase_C_sf"/>
</dbReference>
<feature type="domain" description="PAC" evidence="10">
    <location>
        <begin position="87"/>
        <end position="141"/>
    </location>
</feature>
<dbReference type="InterPro" id="IPR000700">
    <property type="entry name" value="PAS-assoc_C"/>
</dbReference>
<dbReference type="Proteomes" id="UP000070352">
    <property type="component" value="Unassembled WGS sequence"/>
</dbReference>
<evidence type="ECO:0000256" key="7">
    <source>
        <dbReference type="ARBA" id="ARBA00022840"/>
    </source>
</evidence>
<evidence type="ECO:0000313" key="12">
    <source>
        <dbReference type="Proteomes" id="UP000070352"/>
    </source>
</evidence>
<dbReference type="GO" id="GO:0005524">
    <property type="term" value="F:ATP binding"/>
    <property type="evidence" value="ECO:0007669"/>
    <property type="project" value="UniProtKB-KW"/>
</dbReference>
<dbReference type="InterPro" id="IPR035965">
    <property type="entry name" value="PAS-like_dom_sf"/>
</dbReference>
<dbReference type="SMART" id="SM00388">
    <property type="entry name" value="HisKA"/>
    <property type="match status" value="1"/>
</dbReference>
<name>A0A135L7Z6_9BACI</name>
<dbReference type="Pfam" id="PF02518">
    <property type="entry name" value="HATPase_c"/>
    <property type="match status" value="1"/>
</dbReference>
<proteinExistence type="predicted"/>
<dbReference type="SUPFAM" id="SSF55785">
    <property type="entry name" value="PYP-like sensor domain (PAS domain)"/>
    <property type="match status" value="1"/>
</dbReference>
<dbReference type="SMART" id="SM00091">
    <property type="entry name" value="PAS"/>
    <property type="match status" value="1"/>
</dbReference>
<comment type="catalytic activity">
    <reaction evidence="1">
        <text>ATP + protein L-histidine = ADP + protein N-phospho-L-histidine.</text>
        <dbReference type="EC" id="2.7.13.3"/>
    </reaction>
</comment>
<dbReference type="Pfam" id="PF00512">
    <property type="entry name" value="HisKA"/>
    <property type="match status" value="1"/>
</dbReference>
<dbReference type="InterPro" id="IPR005467">
    <property type="entry name" value="His_kinase_dom"/>
</dbReference>
<dbReference type="PRINTS" id="PR00344">
    <property type="entry name" value="BCTRLSENSOR"/>
</dbReference>
<evidence type="ECO:0000256" key="6">
    <source>
        <dbReference type="ARBA" id="ARBA00022777"/>
    </source>
</evidence>
<dbReference type="Gene3D" id="1.10.287.130">
    <property type="match status" value="1"/>
</dbReference>
<dbReference type="SMART" id="SM00387">
    <property type="entry name" value="HATPase_c"/>
    <property type="match status" value="1"/>
</dbReference>
<dbReference type="CDD" id="cd00130">
    <property type="entry name" value="PAS"/>
    <property type="match status" value="1"/>
</dbReference>
<dbReference type="EMBL" id="LSKU01000001">
    <property type="protein sequence ID" value="KXG45101.1"/>
    <property type="molecule type" value="Genomic_DNA"/>
</dbReference>
<dbReference type="PANTHER" id="PTHR43065">
    <property type="entry name" value="SENSOR HISTIDINE KINASE"/>
    <property type="match status" value="1"/>
</dbReference>
<dbReference type="CDD" id="cd00082">
    <property type="entry name" value="HisKA"/>
    <property type="match status" value="1"/>
</dbReference>
<dbReference type="SUPFAM" id="SSF55874">
    <property type="entry name" value="ATPase domain of HSP90 chaperone/DNA topoisomerase II/histidine kinase"/>
    <property type="match status" value="1"/>
</dbReference>
<dbReference type="PANTHER" id="PTHR43065:SF10">
    <property type="entry name" value="PEROXIDE STRESS-ACTIVATED HISTIDINE KINASE MAK3"/>
    <property type="match status" value="1"/>
</dbReference>